<proteinExistence type="predicted"/>
<dbReference type="RefSeq" id="WP_139327632.1">
    <property type="nucleotide sequence ID" value="NZ_FTOB01000002.1"/>
</dbReference>
<comment type="caution">
    <text evidence="1">The sequence shown here is derived from an EMBL/GenBank/DDBJ whole genome shotgun (WGS) entry which is preliminary data.</text>
</comment>
<protein>
    <recommendedName>
        <fullName evidence="3">Carboxypeptidase regulatory-like domain-containing protein</fullName>
    </recommendedName>
</protein>
<dbReference type="Proteomes" id="UP000185728">
    <property type="component" value="Unassembled WGS sequence"/>
</dbReference>
<name>A0ABY1KU56_9FLAO</name>
<sequence>MGHLVRGCLRACLHLEFYETLKNAEIRVYKVQAEAEEFHIEKGKLVVLSSKLVSQKAKHLIGSGFTDDEGNYNIPLSDGYDGGPLEIDVVVTDKGKSKKVTHTVQFTLRRLNPVWRKNQEGREFIFNYSFNFKFWNQVRTKLDIWTIIGHILSKEDHKAPVKGVTVAAFDTDWINDDFLGSALTDSKGQFRIDYKGLDFKQTFLSPMIRVETPISSIPGPGVYFKIYSSEGVLLYEEDRNMGKTEERKNIPRCFDIDLYI</sequence>
<dbReference type="EMBL" id="FTOB01000002">
    <property type="protein sequence ID" value="SIS56753.1"/>
    <property type="molecule type" value="Genomic_DNA"/>
</dbReference>
<reference evidence="1 2" key="1">
    <citation type="submission" date="2017-01" db="EMBL/GenBank/DDBJ databases">
        <authorList>
            <person name="Varghese N."/>
            <person name="Submissions S."/>
        </authorList>
    </citation>
    <scope>NUCLEOTIDE SEQUENCE [LARGE SCALE GENOMIC DNA]</scope>
    <source>
        <strain evidence="1 2">DSM 2061</strain>
    </source>
</reference>
<organism evidence="1 2">
    <name type="scientific">Zobellia uliginosa</name>
    <dbReference type="NCBI Taxonomy" id="143224"/>
    <lineage>
        <taxon>Bacteria</taxon>
        <taxon>Pseudomonadati</taxon>
        <taxon>Bacteroidota</taxon>
        <taxon>Flavobacteriia</taxon>
        <taxon>Flavobacteriales</taxon>
        <taxon>Flavobacteriaceae</taxon>
        <taxon>Zobellia</taxon>
    </lineage>
</organism>
<keyword evidence="2" id="KW-1185">Reference proteome</keyword>
<evidence type="ECO:0000313" key="1">
    <source>
        <dbReference type="EMBL" id="SIS56753.1"/>
    </source>
</evidence>
<accession>A0ABY1KU56</accession>
<evidence type="ECO:0000313" key="2">
    <source>
        <dbReference type="Proteomes" id="UP000185728"/>
    </source>
</evidence>
<evidence type="ECO:0008006" key="3">
    <source>
        <dbReference type="Google" id="ProtNLM"/>
    </source>
</evidence>
<gene>
    <name evidence="1" type="ORF">SAMN05421766_102768</name>
</gene>